<dbReference type="RefSeq" id="XP_068364304.1">
    <property type="nucleotide sequence ID" value="XM_068489893.1"/>
</dbReference>
<dbReference type="Proteomes" id="UP000179807">
    <property type="component" value="Unassembled WGS sequence"/>
</dbReference>
<sequence length="211" mass="24474">MNAERRQKSLKALESLNCDVPHDLEYHFTQEETTIRPVEDIIHRASALYCLATYADSLLQGNCPRDEARSFAQKFISRYNADQYFTEKEKEFMENPAPTQEQVGQFCWQWESLYSMLYCLGFIDSLGLPTEACKVPLCSRAFARNRTTDALVKVVKIRPIEEILDFCDLIFCCFNARNKSSFENGVLCGWKKTADWITIVKGKEYDWDSLQ</sequence>
<dbReference type="AlphaFoldDB" id="A0A1J4KJQ0"/>
<comment type="caution">
    <text evidence="1">The sequence shown here is derived from an EMBL/GenBank/DDBJ whole genome shotgun (WGS) entry which is preliminary data.</text>
</comment>
<dbReference type="VEuPathDB" id="TrichDB:TRFO_01071"/>
<dbReference type="EMBL" id="MLAK01000593">
    <property type="protein sequence ID" value="OHT11168.1"/>
    <property type="molecule type" value="Genomic_DNA"/>
</dbReference>
<accession>A0A1J4KJQ0</accession>
<name>A0A1J4KJQ0_9EUKA</name>
<organism evidence="1 2">
    <name type="scientific">Tritrichomonas foetus</name>
    <dbReference type="NCBI Taxonomy" id="1144522"/>
    <lineage>
        <taxon>Eukaryota</taxon>
        <taxon>Metamonada</taxon>
        <taxon>Parabasalia</taxon>
        <taxon>Tritrichomonadida</taxon>
        <taxon>Tritrichomonadidae</taxon>
        <taxon>Tritrichomonas</taxon>
    </lineage>
</organism>
<dbReference type="GeneID" id="94824597"/>
<reference evidence="1" key="1">
    <citation type="submission" date="2016-10" db="EMBL/GenBank/DDBJ databases">
        <authorList>
            <person name="Benchimol M."/>
            <person name="Almeida L.G."/>
            <person name="Vasconcelos A.T."/>
            <person name="Perreira-Neves A."/>
            <person name="Rosa I.A."/>
            <person name="Tasca T."/>
            <person name="Bogo M.R."/>
            <person name="de Souza W."/>
        </authorList>
    </citation>
    <scope>NUCLEOTIDE SEQUENCE [LARGE SCALE GENOMIC DNA]</scope>
    <source>
        <strain evidence="1">K</strain>
    </source>
</reference>
<dbReference type="Pfam" id="PF14094">
    <property type="entry name" value="DUF4272"/>
    <property type="match status" value="1"/>
</dbReference>
<keyword evidence="2" id="KW-1185">Reference proteome</keyword>
<evidence type="ECO:0000313" key="1">
    <source>
        <dbReference type="EMBL" id="OHT11168.1"/>
    </source>
</evidence>
<proteinExistence type="predicted"/>
<protein>
    <submittedName>
        <fullName evidence="1">Uncharacterized protein</fullName>
    </submittedName>
</protein>
<dbReference type="InterPro" id="IPR025368">
    <property type="entry name" value="DUF4272"/>
</dbReference>
<dbReference type="OrthoDB" id="10263738at2759"/>
<gene>
    <name evidence="1" type="ORF">TRFO_01071</name>
</gene>
<evidence type="ECO:0000313" key="2">
    <source>
        <dbReference type="Proteomes" id="UP000179807"/>
    </source>
</evidence>